<reference evidence="1" key="1">
    <citation type="submission" date="2022-07" db="EMBL/GenBank/DDBJ databases">
        <title>Fungi with potential for degradation of polypropylene.</title>
        <authorList>
            <person name="Gostincar C."/>
        </authorList>
    </citation>
    <scope>NUCLEOTIDE SEQUENCE</scope>
    <source>
        <strain evidence="1">EXF-13308</strain>
    </source>
</reference>
<comment type="caution">
    <text evidence="1">The sequence shown here is derived from an EMBL/GenBank/DDBJ whole genome shotgun (WGS) entry which is preliminary data.</text>
</comment>
<name>A0AA38RZE1_9PEZI</name>
<dbReference type="EMBL" id="JANBVO010000007">
    <property type="protein sequence ID" value="KAJ9150877.1"/>
    <property type="molecule type" value="Genomic_DNA"/>
</dbReference>
<gene>
    <name evidence="1" type="ORF">NKR23_g3527</name>
</gene>
<keyword evidence="2" id="KW-1185">Reference proteome</keyword>
<evidence type="ECO:0000313" key="2">
    <source>
        <dbReference type="Proteomes" id="UP001174694"/>
    </source>
</evidence>
<dbReference type="AlphaFoldDB" id="A0AA38RZE1"/>
<proteinExistence type="predicted"/>
<organism evidence="1 2">
    <name type="scientific">Pleurostoma richardsiae</name>
    <dbReference type="NCBI Taxonomy" id="41990"/>
    <lineage>
        <taxon>Eukaryota</taxon>
        <taxon>Fungi</taxon>
        <taxon>Dikarya</taxon>
        <taxon>Ascomycota</taxon>
        <taxon>Pezizomycotina</taxon>
        <taxon>Sordariomycetes</taxon>
        <taxon>Sordariomycetidae</taxon>
        <taxon>Calosphaeriales</taxon>
        <taxon>Pleurostomataceae</taxon>
        <taxon>Pleurostoma</taxon>
    </lineage>
</organism>
<sequence>MLSVLSMPQTPTYLPVTALPAERRITDGPHSGFGRKQYRTECKRWPLENSPEVGEMKAKLRLWQRRRVGERKKMPFLVLRTQPVPAEKLARSKRQSARPATLPARGAASKDISCSTRWPPVDACRVLDSSCIAELTASQSGATKPTATALPLNNASAPAMPLITAPNAPPPSRHGASTAEHWAGLLLASTRDLRAAYATIQAPPPPPAELLPNVCSVPGVDGAYDGDLALAVERAVRATVGQDF</sequence>
<dbReference type="Proteomes" id="UP001174694">
    <property type="component" value="Unassembled WGS sequence"/>
</dbReference>
<protein>
    <submittedName>
        <fullName evidence="1">Uncharacterized protein</fullName>
    </submittedName>
</protein>
<evidence type="ECO:0000313" key="1">
    <source>
        <dbReference type="EMBL" id="KAJ9150877.1"/>
    </source>
</evidence>
<accession>A0AA38RZE1</accession>